<evidence type="ECO:0000256" key="5">
    <source>
        <dbReference type="ARBA" id="ARBA00023274"/>
    </source>
</evidence>
<evidence type="ECO:0000256" key="3">
    <source>
        <dbReference type="ARBA" id="ARBA00022884"/>
    </source>
</evidence>
<dbReference type="InterPro" id="IPR020594">
    <property type="entry name" value="Ribosomal_bL9_bac/chp"/>
</dbReference>
<evidence type="ECO:0000256" key="6">
    <source>
        <dbReference type="ARBA" id="ARBA00035292"/>
    </source>
</evidence>
<dbReference type="GO" id="GO:0003735">
    <property type="term" value="F:structural constituent of ribosome"/>
    <property type="evidence" value="ECO:0007669"/>
    <property type="project" value="InterPro"/>
</dbReference>
<feature type="compositionally biased region" description="Acidic residues" evidence="9">
    <location>
        <begin position="152"/>
        <end position="167"/>
    </location>
</feature>
<keyword evidence="12" id="KW-1185">Reference proteome</keyword>
<keyword evidence="5 7" id="KW-0687">Ribonucleoprotein</keyword>
<dbReference type="Gene3D" id="3.40.5.10">
    <property type="entry name" value="Ribosomal protein L9, N-terminal domain"/>
    <property type="match status" value="1"/>
</dbReference>
<dbReference type="InterPro" id="IPR020069">
    <property type="entry name" value="Ribosomal_bL9_C"/>
</dbReference>
<dbReference type="RefSeq" id="WP_118229676.1">
    <property type="nucleotide sequence ID" value="NZ_DBFBQU010000240.1"/>
</dbReference>
<dbReference type="GO" id="GO:0006412">
    <property type="term" value="P:translation"/>
    <property type="evidence" value="ECO:0007669"/>
    <property type="project" value="UniProtKB-UniRule"/>
</dbReference>
<accession>A0A6H3FCD9</accession>
<dbReference type="Pfam" id="PF01281">
    <property type="entry name" value="Ribosomal_L9_N"/>
    <property type="match status" value="1"/>
</dbReference>
<evidence type="ECO:0000259" key="10">
    <source>
        <dbReference type="PROSITE" id="PS00651"/>
    </source>
</evidence>
<reference evidence="11 12" key="1">
    <citation type="submission" date="2018-12" db="EMBL/GenBank/DDBJ databases">
        <title>First genome draft of Desulfovibrio legallis sp. nov.</title>
        <authorList>
            <person name="Ben Dhia O."/>
            <person name="Najjari A."/>
            <person name="Ferjani R."/>
            <person name="Fhoula I."/>
            <person name="Fardeau M.-L."/>
            <person name="Boudabbous A."/>
            <person name="Ouzari H.I."/>
        </authorList>
    </citation>
    <scope>NUCLEOTIDE SEQUENCE [LARGE SCALE GENOMIC DNA]</scope>
    <source>
        <strain evidence="11 12">H1T</strain>
    </source>
</reference>
<dbReference type="AlphaFoldDB" id="A0A6H3FCD9"/>
<keyword evidence="4 7" id="KW-0689">Ribosomal protein</keyword>
<dbReference type="GO" id="GO:0019843">
    <property type="term" value="F:rRNA binding"/>
    <property type="evidence" value="ECO:0007669"/>
    <property type="project" value="UniProtKB-UniRule"/>
</dbReference>
<dbReference type="GO" id="GO:1990904">
    <property type="term" value="C:ribonucleoprotein complex"/>
    <property type="evidence" value="ECO:0007669"/>
    <property type="project" value="UniProtKB-KW"/>
</dbReference>
<sequence>MKLILRADVENLGNLGDVVEVKPGYGRNFLLPQGLAMVASPANLKVFEQERKKLQARMDALRADAQGLQARLEALDVVIPMHVGDNDKLYGSVTSTIIGDALSALGVEVDRRRILMDAPIRTLGEHPVRVRLHASVIAVVPVKVISDHQPEVEEEPAEPAADTDEASADASAAQ</sequence>
<keyword evidence="8" id="KW-0175">Coiled coil</keyword>
<evidence type="ECO:0000256" key="4">
    <source>
        <dbReference type="ARBA" id="ARBA00022980"/>
    </source>
</evidence>
<dbReference type="PANTHER" id="PTHR21368">
    <property type="entry name" value="50S RIBOSOMAL PROTEIN L9"/>
    <property type="match status" value="1"/>
</dbReference>
<dbReference type="NCBIfam" id="TIGR00158">
    <property type="entry name" value="L9"/>
    <property type="match status" value="1"/>
</dbReference>
<evidence type="ECO:0000313" key="12">
    <source>
        <dbReference type="Proteomes" id="UP000292919"/>
    </source>
</evidence>
<feature type="coiled-coil region" evidence="8">
    <location>
        <begin position="44"/>
        <end position="78"/>
    </location>
</feature>
<keyword evidence="3 7" id="KW-0694">RNA-binding</keyword>
<comment type="similarity">
    <text evidence="1 7">Belongs to the bacterial ribosomal protein bL9 family.</text>
</comment>
<comment type="caution">
    <text evidence="11">The sequence shown here is derived from an EMBL/GenBank/DDBJ whole genome shotgun (WGS) entry which is preliminary data.</text>
</comment>
<dbReference type="InterPro" id="IPR036935">
    <property type="entry name" value="Ribosomal_bL9_N_sf"/>
</dbReference>
<proteinExistence type="inferred from homology"/>
<feature type="region of interest" description="Disordered" evidence="9">
    <location>
        <begin position="148"/>
        <end position="174"/>
    </location>
</feature>
<dbReference type="EMBL" id="SIXC01000014">
    <property type="protein sequence ID" value="TBH78614.1"/>
    <property type="molecule type" value="Genomic_DNA"/>
</dbReference>
<dbReference type="GO" id="GO:0005840">
    <property type="term" value="C:ribosome"/>
    <property type="evidence" value="ECO:0007669"/>
    <property type="project" value="UniProtKB-KW"/>
</dbReference>
<dbReference type="HAMAP" id="MF_00503">
    <property type="entry name" value="Ribosomal_bL9"/>
    <property type="match status" value="1"/>
</dbReference>
<dbReference type="SUPFAM" id="SSF55653">
    <property type="entry name" value="Ribosomal protein L9 C-domain"/>
    <property type="match status" value="1"/>
</dbReference>
<dbReference type="InterPro" id="IPR020070">
    <property type="entry name" value="Ribosomal_bL9_N"/>
</dbReference>
<evidence type="ECO:0000256" key="1">
    <source>
        <dbReference type="ARBA" id="ARBA00010605"/>
    </source>
</evidence>
<evidence type="ECO:0000256" key="7">
    <source>
        <dbReference type="HAMAP-Rule" id="MF_00503"/>
    </source>
</evidence>
<evidence type="ECO:0000256" key="9">
    <source>
        <dbReference type="SAM" id="MobiDB-lite"/>
    </source>
</evidence>
<feature type="domain" description="Ribosomal protein L9" evidence="10">
    <location>
        <begin position="13"/>
        <end position="40"/>
    </location>
</feature>
<dbReference type="InterPro" id="IPR036791">
    <property type="entry name" value="Ribosomal_bL9_C_sf"/>
</dbReference>
<dbReference type="PROSITE" id="PS00651">
    <property type="entry name" value="RIBOSOMAL_L9"/>
    <property type="match status" value="1"/>
</dbReference>
<dbReference type="InterPro" id="IPR009027">
    <property type="entry name" value="Ribosomal_bL9/RNase_H1_N"/>
</dbReference>
<gene>
    <name evidence="7" type="primary">rplI</name>
    <name evidence="11" type="ORF">EB812_10360</name>
</gene>
<evidence type="ECO:0000256" key="2">
    <source>
        <dbReference type="ARBA" id="ARBA00022730"/>
    </source>
</evidence>
<comment type="function">
    <text evidence="7">Binds to the 23S rRNA.</text>
</comment>
<keyword evidence="2 7" id="KW-0699">rRNA-binding</keyword>
<dbReference type="FunFam" id="3.40.5.10:FF:000003">
    <property type="entry name" value="50S ribosomal protein L9"/>
    <property type="match status" value="1"/>
</dbReference>
<protein>
    <recommendedName>
        <fullName evidence="6 7">Large ribosomal subunit protein bL9</fullName>
    </recommendedName>
</protein>
<dbReference type="Pfam" id="PF03948">
    <property type="entry name" value="Ribosomal_L9_C"/>
    <property type="match status" value="1"/>
</dbReference>
<dbReference type="Gene3D" id="3.10.430.100">
    <property type="entry name" value="Ribosomal protein L9, C-terminal domain"/>
    <property type="match status" value="1"/>
</dbReference>
<dbReference type="Proteomes" id="UP000292919">
    <property type="component" value="Unassembled WGS sequence"/>
</dbReference>
<dbReference type="SUPFAM" id="SSF55658">
    <property type="entry name" value="L9 N-domain-like"/>
    <property type="match status" value="1"/>
</dbReference>
<organism evidence="11 12">
    <name type="scientific">Desulfovibrio legallii</name>
    <dbReference type="NCBI Taxonomy" id="571438"/>
    <lineage>
        <taxon>Bacteria</taxon>
        <taxon>Pseudomonadati</taxon>
        <taxon>Thermodesulfobacteriota</taxon>
        <taxon>Desulfovibrionia</taxon>
        <taxon>Desulfovibrionales</taxon>
        <taxon>Desulfovibrionaceae</taxon>
        <taxon>Desulfovibrio</taxon>
    </lineage>
</organism>
<evidence type="ECO:0000256" key="8">
    <source>
        <dbReference type="SAM" id="Coils"/>
    </source>
</evidence>
<evidence type="ECO:0000313" key="11">
    <source>
        <dbReference type="EMBL" id="TBH78614.1"/>
    </source>
</evidence>
<name>A0A6H3FCD9_9BACT</name>
<dbReference type="InterPro" id="IPR000244">
    <property type="entry name" value="Ribosomal_bL9"/>
</dbReference>